<keyword evidence="2" id="KW-1185">Reference proteome</keyword>
<reference evidence="1 2" key="1">
    <citation type="journal article" date="2021" name="BMC Genomics">
        <title>Datura genome reveals duplications of psychoactive alkaloid biosynthetic genes and high mutation rate following tissue culture.</title>
        <authorList>
            <person name="Rajewski A."/>
            <person name="Carter-House D."/>
            <person name="Stajich J."/>
            <person name="Litt A."/>
        </authorList>
    </citation>
    <scope>NUCLEOTIDE SEQUENCE [LARGE SCALE GENOMIC DNA]</scope>
    <source>
        <strain evidence="1">AR-01</strain>
    </source>
</reference>
<organism evidence="1 2">
    <name type="scientific">Datura stramonium</name>
    <name type="common">Jimsonweed</name>
    <name type="synonym">Common thornapple</name>
    <dbReference type="NCBI Taxonomy" id="4076"/>
    <lineage>
        <taxon>Eukaryota</taxon>
        <taxon>Viridiplantae</taxon>
        <taxon>Streptophyta</taxon>
        <taxon>Embryophyta</taxon>
        <taxon>Tracheophyta</taxon>
        <taxon>Spermatophyta</taxon>
        <taxon>Magnoliopsida</taxon>
        <taxon>eudicotyledons</taxon>
        <taxon>Gunneridae</taxon>
        <taxon>Pentapetalae</taxon>
        <taxon>asterids</taxon>
        <taxon>lamiids</taxon>
        <taxon>Solanales</taxon>
        <taxon>Solanaceae</taxon>
        <taxon>Solanoideae</taxon>
        <taxon>Datureae</taxon>
        <taxon>Datura</taxon>
    </lineage>
</organism>
<comment type="caution">
    <text evidence="1">The sequence shown here is derived from an EMBL/GenBank/DDBJ whole genome shotgun (WGS) entry which is preliminary data.</text>
</comment>
<feature type="non-terminal residue" evidence="1">
    <location>
        <position position="116"/>
    </location>
</feature>
<evidence type="ECO:0000313" key="2">
    <source>
        <dbReference type="Proteomes" id="UP000823775"/>
    </source>
</evidence>
<evidence type="ECO:0000313" key="1">
    <source>
        <dbReference type="EMBL" id="MCD7472848.1"/>
    </source>
</evidence>
<protein>
    <submittedName>
        <fullName evidence="1">Uncharacterized protein</fullName>
    </submittedName>
</protein>
<proteinExistence type="predicted"/>
<sequence>ETKGNQERRVHQSRPGAIDGMVHQPINIIGEFDQHLGEVRGMERPKHPRVTKILQHSGALAGLGRLEQNLKGKFTLTWSYGGRDMLYLSGIDLYDFKSNYYRAKTSFNGSPINITS</sequence>
<dbReference type="EMBL" id="JACEIK010001882">
    <property type="protein sequence ID" value="MCD7472848.1"/>
    <property type="molecule type" value="Genomic_DNA"/>
</dbReference>
<name>A0ABS8TPT8_DATST</name>
<feature type="non-terminal residue" evidence="1">
    <location>
        <position position="1"/>
    </location>
</feature>
<dbReference type="Proteomes" id="UP000823775">
    <property type="component" value="Unassembled WGS sequence"/>
</dbReference>
<gene>
    <name evidence="1" type="ORF">HAX54_014249</name>
</gene>
<accession>A0ABS8TPT8</accession>